<dbReference type="Proteomes" id="UP000054558">
    <property type="component" value="Unassembled WGS sequence"/>
</dbReference>
<keyword evidence="5" id="KW-1185">Reference proteome</keyword>
<dbReference type="GO" id="GO:0008757">
    <property type="term" value="F:S-adenosylmethionine-dependent methyltransferase activity"/>
    <property type="evidence" value="ECO:0000318"/>
    <property type="project" value="GO_Central"/>
</dbReference>
<keyword evidence="4" id="KW-0489">Methyltransferase</keyword>
<evidence type="ECO:0000256" key="1">
    <source>
        <dbReference type="ARBA" id="ARBA00022723"/>
    </source>
</evidence>
<dbReference type="Gene3D" id="3.40.50.150">
    <property type="entry name" value="Vaccinia Virus protein VP39"/>
    <property type="match status" value="1"/>
</dbReference>
<keyword evidence="4" id="KW-0808">Transferase</keyword>
<proteinExistence type="predicted"/>
<dbReference type="InterPro" id="IPR005299">
    <property type="entry name" value="MeTrfase_7"/>
</dbReference>
<dbReference type="InterPro" id="IPR042086">
    <property type="entry name" value="MeTrfase_capping"/>
</dbReference>
<protein>
    <submittedName>
        <fullName evidence="4">S-adenosyl-L-methionine-dependent methyltransferases superfamily protein</fullName>
    </submittedName>
</protein>
<accession>A0A1Y1IHQ8</accession>
<sequence>MEAPERNADVASGPPAQQDADQKRSNRLHAMAGGDGQYSYDQNSTYQRQLFETARPLLTAALSRYQIPDQSMLHVADLGCSTGKNSVYQTGVLLSCLKAAGKLSPDTEIMVSFSDLPDNDFNLLLKRASEARQSDQAPTFLAAAVPGSFYEALFPKNWLHMVTCNTSLHWMSRVPLESERPRWNPGTIWYSRSQHQHVKDAYQKQGLKDLSDFLHYRGRELVPGGFLWMYIPGPGSRKELPQAGYEGNTWIDIIDDAWRDLVCEGVLDPESLDTFNMPVYYPSVKEIAALVESAGCYTIDTLQYVESELSPDLRATTEQEREKAGVKQADLVWAVVKSLVTGALGSEKAERLFERMQRNAVPNLESYLTPKMYTCVALIRK</sequence>
<evidence type="ECO:0000256" key="3">
    <source>
        <dbReference type="SAM" id="MobiDB-lite"/>
    </source>
</evidence>
<dbReference type="PANTHER" id="PTHR31009">
    <property type="entry name" value="S-ADENOSYL-L-METHIONINE:CARBOXYL METHYLTRANSFERASE FAMILY PROTEIN"/>
    <property type="match status" value="1"/>
</dbReference>
<name>A0A1Y1IHQ8_KLENI</name>
<evidence type="ECO:0000313" key="5">
    <source>
        <dbReference type="Proteomes" id="UP000054558"/>
    </source>
</evidence>
<dbReference type="InterPro" id="IPR029063">
    <property type="entry name" value="SAM-dependent_MTases_sf"/>
</dbReference>
<dbReference type="Gene3D" id="1.10.1200.270">
    <property type="entry name" value="Methyltransferase, alpha-helical capping domain"/>
    <property type="match status" value="1"/>
</dbReference>
<gene>
    <name evidence="4" type="ORF">KFL_006300020</name>
</gene>
<feature type="region of interest" description="Disordered" evidence="3">
    <location>
        <begin position="1"/>
        <end position="26"/>
    </location>
</feature>
<dbReference type="GO" id="GO:0046872">
    <property type="term" value="F:metal ion binding"/>
    <property type="evidence" value="ECO:0007669"/>
    <property type="project" value="UniProtKB-KW"/>
</dbReference>
<reference evidence="4 5" key="1">
    <citation type="journal article" date="2014" name="Nat. Commun.">
        <title>Klebsormidium flaccidum genome reveals primary factors for plant terrestrial adaptation.</title>
        <authorList>
            <person name="Hori K."/>
            <person name="Maruyama F."/>
            <person name="Fujisawa T."/>
            <person name="Togashi T."/>
            <person name="Yamamoto N."/>
            <person name="Seo M."/>
            <person name="Sato S."/>
            <person name="Yamada T."/>
            <person name="Mori H."/>
            <person name="Tajima N."/>
            <person name="Moriyama T."/>
            <person name="Ikeuchi M."/>
            <person name="Watanabe M."/>
            <person name="Wada H."/>
            <person name="Kobayashi K."/>
            <person name="Saito M."/>
            <person name="Masuda T."/>
            <person name="Sasaki-Sekimoto Y."/>
            <person name="Mashiguchi K."/>
            <person name="Awai K."/>
            <person name="Shimojima M."/>
            <person name="Masuda S."/>
            <person name="Iwai M."/>
            <person name="Nobusawa T."/>
            <person name="Narise T."/>
            <person name="Kondo S."/>
            <person name="Saito H."/>
            <person name="Sato R."/>
            <person name="Murakawa M."/>
            <person name="Ihara Y."/>
            <person name="Oshima-Yamada Y."/>
            <person name="Ohtaka K."/>
            <person name="Satoh M."/>
            <person name="Sonobe K."/>
            <person name="Ishii M."/>
            <person name="Ohtani R."/>
            <person name="Kanamori-Sato M."/>
            <person name="Honoki R."/>
            <person name="Miyazaki D."/>
            <person name="Mochizuki H."/>
            <person name="Umetsu J."/>
            <person name="Higashi K."/>
            <person name="Shibata D."/>
            <person name="Kamiya Y."/>
            <person name="Sato N."/>
            <person name="Nakamura Y."/>
            <person name="Tabata S."/>
            <person name="Ida S."/>
            <person name="Kurokawa K."/>
            <person name="Ohta H."/>
        </authorList>
    </citation>
    <scope>NUCLEOTIDE SEQUENCE [LARGE SCALE GENOMIC DNA]</scope>
    <source>
        <strain evidence="4 5">NIES-2285</strain>
    </source>
</reference>
<dbReference type="SUPFAM" id="SSF53335">
    <property type="entry name" value="S-adenosyl-L-methionine-dependent methyltransferases"/>
    <property type="match status" value="1"/>
</dbReference>
<dbReference type="OrthoDB" id="1523883at2759"/>
<organism evidence="4 5">
    <name type="scientific">Klebsormidium nitens</name>
    <name type="common">Green alga</name>
    <name type="synonym">Ulothrix nitens</name>
    <dbReference type="NCBI Taxonomy" id="105231"/>
    <lineage>
        <taxon>Eukaryota</taxon>
        <taxon>Viridiplantae</taxon>
        <taxon>Streptophyta</taxon>
        <taxon>Klebsormidiophyceae</taxon>
        <taxon>Klebsormidiales</taxon>
        <taxon>Klebsormidiaceae</taxon>
        <taxon>Klebsormidium</taxon>
    </lineage>
</organism>
<keyword evidence="1" id="KW-0479">Metal-binding</keyword>
<dbReference type="Pfam" id="PF03492">
    <property type="entry name" value="Methyltransf_7"/>
    <property type="match status" value="1"/>
</dbReference>
<evidence type="ECO:0000256" key="2">
    <source>
        <dbReference type="ARBA" id="ARBA00022842"/>
    </source>
</evidence>
<dbReference type="AlphaFoldDB" id="A0A1Y1IHQ8"/>
<dbReference type="OMA" id="YLGPDLC"/>
<keyword evidence="2" id="KW-0460">Magnesium</keyword>
<dbReference type="GO" id="GO:0032259">
    <property type="term" value="P:methylation"/>
    <property type="evidence" value="ECO:0000318"/>
    <property type="project" value="GO_Central"/>
</dbReference>
<evidence type="ECO:0000313" key="4">
    <source>
        <dbReference type="EMBL" id="GAQ90344.1"/>
    </source>
</evidence>
<dbReference type="EMBL" id="DF237579">
    <property type="protein sequence ID" value="GAQ90344.1"/>
    <property type="molecule type" value="Genomic_DNA"/>
</dbReference>